<keyword evidence="1" id="KW-0723">Serine/threonine-protein kinase</keyword>
<dbReference type="Pfam" id="PF00069">
    <property type="entry name" value="Pkinase"/>
    <property type="match status" value="1"/>
</dbReference>
<accession>A0A154PJD6</accession>
<dbReference type="PROSITE" id="PS50106">
    <property type="entry name" value="PDZ"/>
    <property type="match status" value="1"/>
</dbReference>
<feature type="domain" description="Protein kinase" evidence="6">
    <location>
        <begin position="213"/>
        <end position="416"/>
    </location>
</feature>
<dbReference type="GO" id="GO:0005524">
    <property type="term" value="F:ATP binding"/>
    <property type="evidence" value="ECO:0007669"/>
    <property type="project" value="UniProtKB-KW"/>
</dbReference>
<feature type="domain" description="PDZ" evidence="7">
    <location>
        <begin position="27"/>
        <end position="106"/>
    </location>
</feature>
<dbReference type="InterPro" id="IPR011009">
    <property type="entry name" value="Kinase-like_dom_sf"/>
</dbReference>
<dbReference type="PANTHER" id="PTHR24355">
    <property type="entry name" value="G PROTEIN-COUPLED RECEPTOR KINASE/RIBOSOMAL PROTEIN S6 KINASE"/>
    <property type="match status" value="1"/>
</dbReference>
<organism evidence="8 9">
    <name type="scientific">Dufourea novaeangliae</name>
    <name type="common">Sweat bee</name>
    <dbReference type="NCBI Taxonomy" id="178035"/>
    <lineage>
        <taxon>Eukaryota</taxon>
        <taxon>Metazoa</taxon>
        <taxon>Ecdysozoa</taxon>
        <taxon>Arthropoda</taxon>
        <taxon>Hexapoda</taxon>
        <taxon>Insecta</taxon>
        <taxon>Pterygota</taxon>
        <taxon>Neoptera</taxon>
        <taxon>Endopterygota</taxon>
        <taxon>Hymenoptera</taxon>
        <taxon>Apocrita</taxon>
        <taxon>Aculeata</taxon>
        <taxon>Apoidea</taxon>
        <taxon>Anthophila</taxon>
        <taxon>Halictidae</taxon>
        <taxon>Rophitinae</taxon>
        <taxon>Dufourea</taxon>
    </lineage>
</organism>
<evidence type="ECO:0000256" key="4">
    <source>
        <dbReference type="ARBA" id="ARBA00022777"/>
    </source>
</evidence>
<evidence type="ECO:0000313" key="9">
    <source>
        <dbReference type="Proteomes" id="UP000076502"/>
    </source>
</evidence>
<dbReference type="OrthoDB" id="3205605at2759"/>
<evidence type="ECO:0000256" key="5">
    <source>
        <dbReference type="ARBA" id="ARBA00022840"/>
    </source>
</evidence>
<sequence length="416" mass="46722">MCAKMAFQHQAGTAMKCLSIPITLHKEMEVNENGEKVMKCGFKIAGGIDQDFRKSPQGYTDNGIYVTEVHEGSPAAKSGLRMHDKILQCNGYDYTMVTHKEAVSYIMKRPVLNLLVARKVRMGNTTSKNKYYNNQKYTSQYSLSDLIGGSCIGTTQATSKESKSWSRASYRSWSEVTLFDSLSASKTQWPVSRSQAMFLPEFQIRQVSLQTSYKLLCVIAKGAYGKVYQILKPDTGQVYALKVISKAKVVAENGIEQAKQEVSIQKLVGHHPFILNCTHMWQGRKTLYILTDYVGGGELFSLIEECGCLPENVVKIYVAEIALAIDFLHNAGVVHRDIKATNVLLDEKGHAVIIDFGLAKWLNHTERTNTLCGTPEYMAPEILKRQYYGQEVDWWSLGVLACFMLTNQVFDTLILM</sequence>
<evidence type="ECO:0000313" key="8">
    <source>
        <dbReference type="EMBL" id="KZC11991.1"/>
    </source>
</evidence>
<evidence type="ECO:0000256" key="2">
    <source>
        <dbReference type="ARBA" id="ARBA00022679"/>
    </source>
</evidence>
<dbReference type="Pfam" id="PF00595">
    <property type="entry name" value="PDZ"/>
    <property type="match status" value="1"/>
</dbReference>
<evidence type="ECO:0000259" key="7">
    <source>
        <dbReference type="PROSITE" id="PS50106"/>
    </source>
</evidence>
<keyword evidence="3" id="KW-0547">Nucleotide-binding</keyword>
<dbReference type="Gene3D" id="2.30.42.10">
    <property type="match status" value="1"/>
</dbReference>
<dbReference type="Proteomes" id="UP000076502">
    <property type="component" value="Unassembled WGS sequence"/>
</dbReference>
<dbReference type="SMART" id="SM00228">
    <property type="entry name" value="PDZ"/>
    <property type="match status" value="1"/>
</dbReference>
<dbReference type="EMBL" id="KQ434936">
    <property type="protein sequence ID" value="KZC11991.1"/>
    <property type="molecule type" value="Genomic_DNA"/>
</dbReference>
<dbReference type="InterPro" id="IPR001478">
    <property type="entry name" value="PDZ"/>
</dbReference>
<evidence type="ECO:0000259" key="6">
    <source>
        <dbReference type="PROSITE" id="PS50011"/>
    </source>
</evidence>
<evidence type="ECO:0000256" key="1">
    <source>
        <dbReference type="ARBA" id="ARBA00022527"/>
    </source>
</evidence>
<keyword evidence="4 8" id="KW-0418">Kinase</keyword>
<dbReference type="GO" id="GO:0004674">
    <property type="term" value="F:protein serine/threonine kinase activity"/>
    <property type="evidence" value="ECO:0007669"/>
    <property type="project" value="UniProtKB-KW"/>
</dbReference>
<dbReference type="InterPro" id="IPR008271">
    <property type="entry name" value="Ser/Thr_kinase_AS"/>
</dbReference>
<dbReference type="PROSITE" id="PS00108">
    <property type="entry name" value="PROTEIN_KINASE_ST"/>
    <property type="match status" value="1"/>
</dbReference>
<dbReference type="CDD" id="cd05123">
    <property type="entry name" value="STKc_AGC"/>
    <property type="match status" value="1"/>
</dbReference>
<dbReference type="CDD" id="cd10822">
    <property type="entry name" value="PDZ_TAX1BP3-like"/>
    <property type="match status" value="1"/>
</dbReference>
<dbReference type="STRING" id="178035.A0A154PJD6"/>
<dbReference type="SUPFAM" id="SSF50156">
    <property type="entry name" value="PDZ domain-like"/>
    <property type="match status" value="1"/>
</dbReference>
<proteinExistence type="predicted"/>
<name>A0A154PJD6_DUFNO</name>
<dbReference type="SMART" id="SM00220">
    <property type="entry name" value="S_TKc"/>
    <property type="match status" value="1"/>
</dbReference>
<dbReference type="SUPFAM" id="SSF56112">
    <property type="entry name" value="Protein kinase-like (PK-like)"/>
    <property type="match status" value="1"/>
</dbReference>
<dbReference type="AlphaFoldDB" id="A0A154PJD6"/>
<keyword evidence="9" id="KW-1185">Reference proteome</keyword>
<keyword evidence="5" id="KW-0067">ATP-binding</keyword>
<keyword evidence="2" id="KW-0808">Transferase</keyword>
<protein>
    <submittedName>
        <fullName evidence="8">RAC family serine/threonine-protein kinase like protein</fullName>
    </submittedName>
</protein>
<dbReference type="FunFam" id="1.10.510.10:FF:000551">
    <property type="entry name" value="Non-specific serine/threonine protein kinase"/>
    <property type="match status" value="1"/>
</dbReference>
<dbReference type="InterPro" id="IPR000719">
    <property type="entry name" value="Prot_kinase_dom"/>
</dbReference>
<dbReference type="PROSITE" id="PS50011">
    <property type="entry name" value="PROTEIN_KINASE_DOM"/>
    <property type="match status" value="1"/>
</dbReference>
<dbReference type="InterPro" id="IPR036034">
    <property type="entry name" value="PDZ_sf"/>
</dbReference>
<dbReference type="Gene3D" id="3.30.200.20">
    <property type="entry name" value="Phosphorylase Kinase, domain 1"/>
    <property type="match status" value="1"/>
</dbReference>
<evidence type="ECO:0000256" key="3">
    <source>
        <dbReference type="ARBA" id="ARBA00022741"/>
    </source>
</evidence>
<dbReference type="Gene3D" id="1.10.510.10">
    <property type="entry name" value="Transferase(Phosphotransferase) domain 1"/>
    <property type="match status" value="1"/>
</dbReference>
<reference evidence="8 9" key="1">
    <citation type="submission" date="2015-07" db="EMBL/GenBank/DDBJ databases">
        <title>The genome of Dufourea novaeangliae.</title>
        <authorList>
            <person name="Pan H."/>
            <person name="Kapheim K."/>
        </authorList>
    </citation>
    <scope>NUCLEOTIDE SEQUENCE [LARGE SCALE GENOMIC DNA]</scope>
    <source>
        <strain evidence="8">0120121106</strain>
        <tissue evidence="8">Whole body</tissue>
    </source>
</reference>
<dbReference type="InterPro" id="IPR045270">
    <property type="entry name" value="STKc_AGC"/>
</dbReference>
<gene>
    <name evidence="8" type="ORF">WN55_03496</name>
</gene>
<dbReference type="PANTHER" id="PTHR24355:SF1">
    <property type="entry name" value="RIBOSOMAL PROTEIN S6 KINASE-RELATED PROTEIN"/>
    <property type="match status" value="1"/>
</dbReference>